<keyword evidence="1" id="KW-1133">Transmembrane helix</keyword>
<feature type="transmembrane region" description="Helical" evidence="1">
    <location>
        <begin position="251"/>
        <end position="269"/>
    </location>
</feature>
<evidence type="ECO:0008006" key="4">
    <source>
        <dbReference type="Google" id="ProtNLM"/>
    </source>
</evidence>
<evidence type="ECO:0000313" key="3">
    <source>
        <dbReference type="Proteomes" id="UP001321861"/>
    </source>
</evidence>
<evidence type="ECO:0000256" key="1">
    <source>
        <dbReference type="SAM" id="Phobius"/>
    </source>
</evidence>
<dbReference type="EMBL" id="AP026802">
    <property type="protein sequence ID" value="BDR58373.1"/>
    <property type="molecule type" value="Genomic_DNA"/>
</dbReference>
<dbReference type="AlphaFoldDB" id="A0AAU9DSU4"/>
<keyword evidence="3" id="KW-1185">Reference proteome</keyword>
<accession>A0AAU9DSU4</accession>
<protein>
    <recommendedName>
        <fullName evidence="4">MacB-like periplasmic core domain-containing protein</fullName>
    </recommendedName>
</protein>
<dbReference type="RefSeq" id="WP_317636279.1">
    <property type="nucleotide sequence ID" value="NZ_AP026802.1"/>
</dbReference>
<keyword evidence="1" id="KW-0472">Membrane</keyword>
<proteinExistence type="predicted"/>
<organism evidence="2 3">
    <name type="scientific">Xylocopilactobacillus apicola</name>
    <dbReference type="NCBI Taxonomy" id="2932184"/>
    <lineage>
        <taxon>Bacteria</taxon>
        <taxon>Bacillati</taxon>
        <taxon>Bacillota</taxon>
        <taxon>Bacilli</taxon>
        <taxon>Lactobacillales</taxon>
        <taxon>Lactobacillaceae</taxon>
        <taxon>Xylocopilactobacillus</taxon>
    </lineage>
</organism>
<evidence type="ECO:0000313" key="2">
    <source>
        <dbReference type="EMBL" id="BDR58373.1"/>
    </source>
</evidence>
<dbReference type="KEGG" id="xap:XA3_08140"/>
<reference evidence="2 3" key="1">
    <citation type="journal article" date="2023" name="Microbiol. Spectr.">
        <title>Symbiosis of Carpenter Bees with Uncharacterized Lactic Acid Bacteria Showing NAD Auxotrophy.</title>
        <authorList>
            <person name="Kawasaki S."/>
            <person name="Ozawa K."/>
            <person name="Mori T."/>
            <person name="Yamamoto A."/>
            <person name="Ito M."/>
            <person name="Ohkuma M."/>
            <person name="Sakamoto M."/>
            <person name="Matsutani M."/>
        </authorList>
    </citation>
    <scope>NUCLEOTIDE SEQUENCE [LARGE SCALE GENOMIC DNA]</scope>
    <source>
        <strain evidence="2 3">XA3</strain>
    </source>
</reference>
<keyword evidence="1" id="KW-0812">Transmembrane</keyword>
<dbReference type="Proteomes" id="UP001321861">
    <property type="component" value="Chromosome"/>
</dbReference>
<feature type="transmembrane region" description="Helical" evidence="1">
    <location>
        <begin position="220"/>
        <end position="239"/>
    </location>
</feature>
<name>A0AAU9DSU4_9LACO</name>
<gene>
    <name evidence="2" type="ORF">XA3_08140</name>
</gene>
<feature type="transmembrane region" description="Helical" evidence="1">
    <location>
        <begin position="281"/>
        <end position="301"/>
    </location>
</feature>
<sequence>MWKKIANFLVIGLLAYCLVVIFSQNDKRSNRVRLNNNGLSTNALVFPTKSKTTVKSALKKVENSMQDDDQFQLQFIAPNKVIYVFSKGMAMNLPLTQGRRFALEDFNADVPFALVGRDVKTNVYLTELQNYYLLDGHYISAIGFTGSSQTDQLNKKVFVSVNSRSMPLDLKLNQVKVVGDGPKVIEHPKHFKKIFKAQGEKKFLPSEIPIIGSGWLKHSWVFILLDLLVIMMMIVAVAYQFEIDSKSEKKHADLLTVLLDLVLVTFILVVGLKTQYIINDYFLAFVLYLAMVLSVGLGDYLSKYKMLTE</sequence>